<keyword evidence="2" id="KW-0540">Nuclease</keyword>
<keyword evidence="1" id="KW-1277">Toxin-antitoxin system</keyword>
<name>A0ABV9NW22_9BACI</name>
<evidence type="ECO:0000313" key="6">
    <source>
        <dbReference type="Proteomes" id="UP001595896"/>
    </source>
</evidence>
<dbReference type="Proteomes" id="UP001595896">
    <property type="component" value="Unassembled WGS sequence"/>
</dbReference>
<evidence type="ECO:0000256" key="3">
    <source>
        <dbReference type="ARBA" id="ARBA00022801"/>
    </source>
</evidence>
<keyword evidence="3" id="KW-0378">Hydrolase</keyword>
<organism evidence="5 6">
    <name type="scientific">Bacillus daqingensis</name>
    <dbReference type="NCBI Taxonomy" id="872396"/>
    <lineage>
        <taxon>Bacteria</taxon>
        <taxon>Bacillati</taxon>
        <taxon>Bacillota</taxon>
        <taxon>Bacilli</taxon>
        <taxon>Bacillales</taxon>
        <taxon>Bacillaceae</taxon>
        <taxon>Bacillus</taxon>
    </lineage>
</organism>
<proteinExistence type="inferred from homology"/>
<dbReference type="Pfam" id="PF01934">
    <property type="entry name" value="HepT-like"/>
    <property type="match status" value="1"/>
</dbReference>
<protein>
    <submittedName>
        <fullName evidence="5">DUF86 domain-containing protein</fullName>
    </submittedName>
</protein>
<comment type="caution">
    <text evidence="5">The sequence shown here is derived from an EMBL/GenBank/DDBJ whole genome shotgun (WGS) entry which is preliminary data.</text>
</comment>
<reference evidence="6" key="1">
    <citation type="journal article" date="2019" name="Int. J. Syst. Evol. Microbiol.">
        <title>The Global Catalogue of Microorganisms (GCM) 10K type strain sequencing project: providing services to taxonomists for standard genome sequencing and annotation.</title>
        <authorList>
            <consortium name="The Broad Institute Genomics Platform"/>
            <consortium name="The Broad Institute Genome Sequencing Center for Infectious Disease"/>
            <person name="Wu L."/>
            <person name="Ma J."/>
        </authorList>
    </citation>
    <scope>NUCLEOTIDE SEQUENCE [LARGE SCALE GENOMIC DNA]</scope>
    <source>
        <strain evidence="6">JCM 12165</strain>
    </source>
</reference>
<dbReference type="InterPro" id="IPR008201">
    <property type="entry name" value="HepT-like"/>
</dbReference>
<dbReference type="InterPro" id="IPR037038">
    <property type="entry name" value="HepT-like_sf"/>
</dbReference>
<dbReference type="EMBL" id="JBHSGK010000011">
    <property type="protein sequence ID" value="MFC4737091.1"/>
    <property type="molecule type" value="Genomic_DNA"/>
</dbReference>
<dbReference type="InterPro" id="IPR052379">
    <property type="entry name" value="Type_VII_TA_RNase"/>
</dbReference>
<evidence type="ECO:0000313" key="5">
    <source>
        <dbReference type="EMBL" id="MFC4737091.1"/>
    </source>
</evidence>
<comment type="similarity">
    <text evidence="4">Belongs to the HepT RNase toxin family.</text>
</comment>
<evidence type="ECO:0000256" key="1">
    <source>
        <dbReference type="ARBA" id="ARBA00022649"/>
    </source>
</evidence>
<sequence length="151" mass="17461">MYFVDRKLIEERLQYMEELTDYLYSDSRADTIEGKLAFERAAHMIVETMMDVGNQMIDGFIMRDPGSFEDIVAILLDEKVVNQEEADSIEKLLPLRKQLLQEYTRTNLDELTKKADAGKRAVESFPGRVRTYLTNELGPVSAFLPEEEDRS</sequence>
<gene>
    <name evidence="5" type="ORF">ACFO4L_10880</name>
</gene>
<evidence type="ECO:0000256" key="2">
    <source>
        <dbReference type="ARBA" id="ARBA00022722"/>
    </source>
</evidence>
<dbReference type="PANTHER" id="PTHR33397">
    <property type="entry name" value="UPF0331 PROTEIN YUTE"/>
    <property type="match status" value="1"/>
</dbReference>
<dbReference type="Gene3D" id="1.20.120.580">
    <property type="entry name" value="bsu32300-like"/>
    <property type="match status" value="1"/>
</dbReference>
<dbReference type="PANTHER" id="PTHR33397:SF5">
    <property type="entry name" value="RNASE YUTE-RELATED"/>
    <property type="match status" value="1"/>
</dbReference>
<dbReference type="RefSeq" id="WP_377909692.1">
    <property type="nucleotide sequence ID" value="NZ_JBHSGK010000011.1"/>
</dbReference>
<evidence type="ECO:0000256" key="4">
    <source>
        <dbReference type="ARBA" id="ARBA00024207"/>
    </source>
</evidence>
<keyword evidence="6" id="KW-1185">Reference proteome</keyword>
<accession>A0ABV9NW22</accession>